<protein>
    <submittedName>
        <fullName evidence="10">Ig-like domain-containing protein</fullName>
    </submittedName>
</protein>
<keyword evidence="6 7" id="KW-0961">Cell wall biogenesis/degradation</keyword>
<dbReference type="CDD" id="cd16913">
    <property type="entry name" value="YkuD_like"/>
    <property type="match status" value="1"/>
</dbReference>
<dbReference type="PROSITE" id="PS52029">
    <property type="entry name" value="LD_TPASE"/>
    <property type="match status" value="1"/>
</dbReference>
<dbReference type="InterPro" id="IPR038063">
    <property type="entry name" value="Transpep_catalytic_dom"/>
</dbReference>
<dbReference type="Proteomes" id="UP000829758">
    <property type="component" value="Chromosome"/>
</dbReference>
<keyword evidence="3 7" id="KW-0133">Cell shape</keyword>
<keyword evidence="5" id="KW-0012">Acyltransferase</keyword>
<name>A0A9X1M6W9_9MICC</name>
<evidence type="ECO:0000256" key="5">
    <source>
        <dbReference type="ARBA" id="ARBA00023315"/>
    </source>
</evidence>
<dbReference type="GO" id="GO:0008360">
    <property type="term" value="P:regulation of cell shape"/>
    <property type="evidence" value="ECO:0007669"/>
    <property type="project" value="UniProtKB-UniRule"/>
</dbReference>
<reference evidence="10" key="1">
    <citation type="submission" date="2021-10" db="EMBL/GenBank/DDBJ databases">
        <title>Novel species in genus Arthrobacter.</title>
        <authorList>
            <person name="Liu Y."/>
        </authorList>
    </citation>
    <scope>NUCLEOTIDE SEQUENCE</scope>
    <source>
        <strain evidence="10">Zg-Y462</strain>
        <strain evidence="12">zg-Y462</strain>
    </source>
</reference>
<dbReference type="Pfam" id="PF17964">
    <property type="entry name" value="Big_10"/>
    <property type="match status" value="1"/>
</dbReference>
<dbReference type="InterPro" id="IPR050979">
    <property type="entry name" value="LD-transpeptidase"/>
</dbReference>
<evidence type="ECO:0000313" key="13">
    <source>
        <dbReference type="Proteomes" id="UP001155145"/>
    </source>
</evidence>
<organism evidence="10 13">
    <name type="scientific">Arthrobacter zhangbolii</name>
    <dbReference type="NCBI Taxonomy" id="2886936"/>
    <lineage>
        <taxon>Bacteria</taxon>
        <taxon>Bacillati</taxon>
        <taxon>Actinomycetota</taxon>
        <taxon>Actinomycetes</taxon>
        <taxon>Micrococcales</taxon>
        <taxon>Micrococcaceae</taxon>
        <taxon>Arthrobacter</taxon>
    </lineage>
</organism>
<dbReference type="GO" id="GO:0071555">
    <property type="term" value="P:cell wall organization"/>
    <property type="evidence" value="ECO:0007669"/>
    <property type="project" value="UniProtKB-UniRule"/>
</dbReference>
<dbReference type="PANTHER" id="PTHR30582">
    <property type="entry name" value="L,D-TRANSPEPTIDASE"/>
    <property type="match status" value="1"/>
</dbReference>
<dbReference type="RefSeq" id="WP_227928106.1">
    <property type="nucleotide sequence ID" value="NZ_CP094984.1"/>
</dbReference>
<evidence type="ECO:0000259" key="9">
    <source>
        <dbReference type="PROSITE" id="PS52029"/>
    </source>
</evidence>
<evidence type="ECO:0000256" key="8">
    <source>
        <dbReference type="SAM" id="Phobius"/>
    </source>
</evidence>
<feature type="active site" description="Nucleophile" evidence="7">
    <location>
        <position position="369"/>
    </location>
</feature>
<evidence type="ECO:0000256" key="4">
    <source>
        <dbReference type="ARBA" id="ARBA00022984"/>
    </source>
</evidence>
<keyword evidence="12" id="KW-1185">Reference proteome</keyword>
<feature type="active site" description="Proton donor/acceptor" evidence="7">
    <location>
        <position position="350"/>
    </location>
</feature>
<sequence>MYFEGTVAVQDNAGQDKKSRKWIIAAVVAGVLVVGGGIGAAFATGMVGPSAGDQPATATASATPSVSAAPVSITTTPADGAVEVNPASMPTVTATNATIKKVSLKPETGGETVDGVLSADAATWTADEPLVFNAKYAMDVVLIDQAGKESTRSQTFETVKPANEANAFMYPQNASVVGVGQPIEINFSEPVTNKDAVEQAIKITSTSGQTGAFHWITDNKVRYRPEAFWAPNSAITVDMQLFGVDFGNGMIGNFNETRTFNTHNTRLAVVDNATKTMQVFIDGQLVRTFPVTLGEPTWPSPSGYQVVVSQHEKLPFRAESIGLKPGDPDYYEPFDASWASRLTNSGVFVHQALDGAVGALGRINVSHGCVGMSAEGAKYFYDTFEPGDVVQVLNTEAGPVSVDDGFGDWNVPWDQYAGQP</sequence>
<dbReference type="Gene3D" id="2.60.40.3710">
    <property type="match status" value="1"/>
</dbReference>
<keyword evidence="2" id="KW-0808">Transferase</keyword>
<dbReference type="Gene3D" id="2.40.440.10">
    <property type="entry name" value="L,D-transpeptidase catalytic domain-like"/>
    <property type="match status" value="1"/>
</dbReference>
<keyword evidence="4 7" id="KW-0573">Peptidoglycan synthesis</keyword>
<dbReference type="EMBL" id="CP094984">
    <property type="protein sequence ID" value="UON92131.1"/>
    <property type="molecule type" value="Genomic_DNA"/>
</dbReference>
<dbReference type="GO" id="GO:0018104">
    <property type="term" value="P:peptidoglycan-protein cross-linking"/>
    <property type="evidence" value="ECO:0007669"/>
    <property type="project" value="TreeGrafter"/>
</dbReference>
<feature type="domain" description="L,D-TPase catalytic" evidence="9">
    <location>
        <begin position="266"/>
        <end position="393"/>
    </location>
</feature>
<evidence type="ECO:0000256" key="3">
    <source>
        <dbReference type="ARBA" id="ARBA00022960"/>
    </source>
</evidence>
<gene>
    <name evidence="10" type="ORF">LJ755_04475</name>
    <name evidence="11" type="ORF">MUK71_00235</name>
</gene>
<dbReference type="Pfam" id="PF03734">
    <property type="entry name" value="YkuD"/>
    <property type="match status" value="1"/>
</dbReference>
<evidence type="ECO:0000313" key="10">
    <source>
        <dbReference type="EMBL" id="MCC3271985.1"/>
    </source>
</evidence>
<evidence type="ECO:0000256" key="2">
    <source>
        <dbReference type="ARBA" id="ARBA00022679"/>
    </source>
</evidence>
<keyword evidence="8" id="KW-1133">Transmembrane helix</keyword>
<accession>A0A9X1M6W9</accession>
<keyword evidence="8" id="KW-0812">Transmembrane</keyword>
<evidence type="ECO:0000313" key="11">
    <source>
        <dbReference type="EMBL" id="UON92131.1"/>
    </source>
</evidence>
<feature type="transmembrane region" description="Helical" evidence="8">
    <location>
        <begin position="22"/>
        <end position="43"/>
    </location>
</feature>
<dbReference type="Gene3D" id="2.60.40.3780">
    <property type="match status" value="1"/>
</dbReference>
<dbReference type="GO" id="GO:0071972">
    <property type="term" value="F:peptidoglycan L,D-transpeptidase activity"/>
    <property type="evidence" value="ECO:0007669"/>
    <property type="project" value="TreeGrafter"/>
</dbReference>
<keyword evidence="8" id="KW-0472">Membrane</keyword>
<evidence type="ECO:0000256" key="7">
    <source>
        <dbReference type="PROSITE-ProRule" id="PRU01373"/>
    </source>
</evidence>
<dbReference type="GO" id="GO:0005576">
    <property type="term" value="C:extracellular region"/>
    <property type="evidence" value="ECO:0007669"/>
    <property type="project" value="TreeGrafter"/>
</dbReference>
<evidence type="ECO:0000256" key="1">
    <source>
        <dbReference type="ARBA" id="ARBA00004752"/>
    </source>
</evidence>
<dbReference type="SUPFAM" id="SSF141523">
    <property type="entry name" value="L,D-transpeptidase catalytic domain-like"/>
    <property type="match status" value="1"/>
</dbReference>
<dbReference type="Proteomes" id="UP001155145">
    <property type="component" value="Unassembled WGS sequence"/>
</dbReference>
<dbReference type="InterPro" id="IPR041280">
    <property type="entry name" value="Big_10"/>
</dbReference>
<dbReference type="AlphaFoldDB" id="A0A9X1M6W9"/>
<evidence type="ECO:0000256" key="6">
    <source>
        <dbReference type="ARBA" id="ARBA00023316"/>
    </source>
</evidence>
<dbReference type="EMBL" id="JAJFZT010000002">
    <property type="protein sequence ID" value="MCC3271985.1"/>
    <property type="molecule type" value="Genomic_DNA"/>
</dbReference>
<dbReference type="CDD" id="cd13432">
    <property type="entry name" value="LDT_IgD_like_2"/>
    <property type="match status" value="1"/>
</dbReference>
<dbReference type="GO" id="GO:0016746">
    <property type="term" value="F:acyltransferase activity"/>
    <property type="evidence" value="ECO:0007669"/>
    <property type="project" value="UniProtKB-KW"/>
</dbReference>
<dbReference type="InterPro" id="IPR005490">
    <property type="entry name" value="LD_TPept_cat_dom"/>
</dbReference>
<dbReference type="PANTHER" id="PTHR30582:SF2">
    <property type="entry name" value="L,D-TRANSPEPTIDASE YCIB-RELATED"/>
    <property type="match status" value="1"/>
</dbReference>
<evidence type="ECO:0000313" key="12">
    <source>
        <dbReference type="Proteomes" id="UP000829758"/>
    </source>
</evidence>
<comment type="pathway">
    <text evidence="1 7">Cell wall biogenesis; peptidoglycan biosynthesis.</text>
</comment>
<proteinExistence type="predicted"/>